<gene>
    <name evidence="3" type="ORF">Q8F55_002947</name>
</gene>
<keyword evidence="2" id="KW-0732">Signal</keyword>
<evidence type="ECO:0000256" key="1">
    <source>
        <dbReference type="SAM" id="MobiDB-lite"/>
    </source>
</evidence>
<feature type="compositionally biased region" description="Low complexity" evidence="1">
    <location>
        <begin position="44"/>
        <end position="57"/>
    </location>
</feature>
<proteinExistence type="predicted"/>
<feature type="signal peptide" evidence="2">
    <location>
        <begin position="1"/>
        <end position="17"/>
    </location>
</feature>
<dbReference type="RefSeq" id="XP_069211898.1">
    <property type="nucleotide sequence ID" value="XM_069351512.1"/>
</dbReference>
<evidence type="ECO:0000313" key="4">
    <source>
        <dbReference type="Proteomes" id="UP001565368"/>
    </source>
</evidence>
<keyword evidence="4" id="KW-1185">Reference proteome</keyword>
<comment type="caution">
    <text evidence="3">The sequence shown here is derived from an EMBL/GenBank/DDBJ whole genome shotgun (WGS) entry which is preliminary data.</text>
</comment>
<feature type="region of interest" description="Disordered" evidence="1">
    <location>
        <begin position="44"/>
        <end position="67"/>
    </location>
</feature>
<reference evidence="3 4" key="1">
    <citation type="submission" date="2023-08" db="EMBL/GenBank/DDBJ databases">
        <title>Annotated Genome Sequence of Vanrija albida AlHP1.</title>
        <authorList>
            <person name="Herzog R."/>
        </authorList>
    </citation>
    <scope>NUCLEOTIDE SEQUENCE [LARGE SCALE GENOMIC DNA]</scope>
    <source>
        <strain evidence="3 4">AlHP1</strain>
    </source>
</reference>
<dbReference type="EMBL" id="JBBXJM010000002">
    <property type="protein sequence ID" value="KAL1411954.1"/>
    <property type="molecule type" value="Genomic_DNA"/>
</dbReference>
<sequence>MRLLFLVFMAIVAIAVASRHEARHRPQRVRISQRPGVGKVYVAGPASVPPASGASVAQSRRPDAASG</sequence>
<evidence type="ECO:0000313" key="3">
    <source>
        <dbReference type="EMBL" id="KAL1411954.1"/>
    </source>
</evidence>
<dbReference type="Proteomes" id="UP001565368">
    <property type="component" value="Unassembled WGS sequence"/>
</dbReference>
<protein>
    <submittedName>
        <fullName evidence="3">Uncharacterized protein</fullName>
    </submittedName>
</protein>
<evidence type="ECO:0000256" key="2">
    <source>
        <dbReference type="SAM" id="SignalP"/>
    </source>
</evidence>
<accession>A0ABR3QB52</accession>
<feature type="chain" id="PRO_5047011652" evidence="2">
    <location>
        <begin position="18"/>
        <end position="67"/>
    </location>
</feature>
<name>A0ABR3QB52_9TREE</name>
<dbReference type="GeneID" id="95983990"/>
<organism evidence="3 4">
    <name type="scientific">Vanrija albida</name>
    <dbReference type="NCBI Taxonomy" id="181172"/>
    <lineage>
        <taxon>Eukaryota</taxon>
        <taxon>Fungi</taxon>
        <taxon>Dikarya</taxon>
        <taxon>Basidiomycota</taxon>
        <taxon>Agaricomycotina</taxon>
        <taxon>Tremellomycetes</taxon>
        <taxon>Trichosporonales</taxon>
        <taxon>Trichosporonaceae</taxon>
        <taxon>Vanrija</taxon>
    </lineage>
</organism>